<gene>
    <name evidence="2" type="ORF">GCM10010990_24490</name>
</gene>
<dbReference type="EMBL" id="BMIP01000005">
    <property type="protein sequence ID" value="GGD73975.1"/>
    <property type="molecule type" value="Genomic_DNA"/>
</dbReference>
<protein>
    <submittedName>
        <fullName evidence="2">Uncharacterized protein</fullName>
    </submittedName>
</protein>
<keyword evidence="3" id="KW-1185">Reference proteome</keyword>
<proteinExistence type="predicted"/>
<reference evidence="2" key="2">
    <citation type="submission" date="2020-09" db="EMBL/GenBank/DDBJ databases">
        <authorList>
            <person name="Sun Q."/>
            <person name="Zhou Y."/>
        </authorList>
    </citation>
    <scope>NUCLEOTIDE SEQUENCE</scope>
    <source>
        <strain evidence="2">CGMCC 1.15360</strain>
    </source>
</reference>
<dbReference type="AlphaFoldDB" id="A0A916Z3A3"/>
<organism evidence="2 3">
    <name type="scientific">Croceicoccus mobilis</name>
    <dbReference type="NCBI Taxonomy" id="1703339"/>
    <lineage>
        <taxon>Bacteria</taxon>
        <taxon>Pseudomonadati</taxon>
        <taxon>Pseudomonadota</taxon>
        <taxon>Alphaproteobacteria</taxon>
        <taxon>Sphingomonadales</taxon>
        <taxon>Erythrobacteraceae</taxon>
        <taxon>Croceicoccus</taxon>
    </lineage>
</organism>
<feature type="region of interest" description="Disordered" evidence="1">
    <location>
        <begin position="23"/>
        <end position="43"/>
    </location>
</feature>
<accession>A0A916Z3A3</accession>
<name>A0A916Z3A3_9SPHN</name>
<evidence type="ECO:0000256" key="1">
    <source>
        <dbReference type="SAM" id="MobiDB-lite"/>
    </source>
</evidence>
<sequence>MSKVIKTVGRFVTGGVLGLAMGGKKKTVAQPGPVSRDDAAMEAERNDALRKRRGGAADMLTGTGGAEAGGGAKFIAGN</sequence>
<evidence type="ECO:0000313" key="2">
    <source>
        <dbReference type="EMBL" id="GGD73975.1"/>
    </source>
</evidence>
<dbReference type="RefSeq" id="WP_066777083.1">
    <property type="nucleotide sequence ID" value="NZ_BMIP01000005.1"/>
</dbReference>
<comment type="caution">
    <text evidence="2">The sequence shown here is derived from an EMBL/GenBank/DDBJ whole genome shotgun (WGS) entry which is preliminary data.</text>
</comment>
<evidence type="ECO:0000313" key="3">
    <source>
        <dbReference type="Proteomes" id="UP000612349"/>
    </source>
</evidence>
<reference evidence="2" key="1">
    <citation type="journal article" date="2014" name="Int. J. Syst. Evol. Microbiol.">
        <title>Complete genome sequence of Corynebacterium casei LMG S-19264T (=DSM 44701T), isolated from a smear-ripened cheese.</title>
        <authorList>
            <consortium name="US DOE Joint Genome Institute (JGI-PGF)"/>
            <person name="Walter F."/>
            <person name="Albersmeier A."/>
            <person name="Kalinowski J."/>
            <person name="Ruckert C."/>
        </authorList>
    </citation>
    <scope>NUCLEOTIDE SEQUENCE</scope>
    <source>
        <strain evidence="2">CGMCC 1.15360</strain>
    </source>
</reference>
<dbReference type="Proteomes" id="UP000612349">
    <property type="component" value="Unassembled WGS sequence"/>
</dbReference>